<feature type="coiled-coil region" evidence="1">
    <location>
        <begin position="97"/>
        <end position="124"/>
    </location>
</feature>
<proteinExistence type="predicted"/>
<feature type="region of interest" description="Disordered" evidence="2">
    <location>
        <begin position="157"/>
        <end position="209"/>
    </location>
</feature>
<name>A0A0M0JWH2_9EUKA</name>
<evidence type="ECO:0000256" key="1">
    <source>
        <dbReference type="SAM" id="Coils"/>
    </source>
</evidence>
<evidence type="ECO:0000256" key="2">
    <source>
        <dbReference type="SAM" id="MobiDB-lite"/>
    </source>
</evidence>
<keyword evidence="1" id="KW-0175">Coiled coil</keyword>
<keyword evidence="4" id="KW-1185">Reference proteome</keyword>
<evidence type="ECO:0000313" key="4">
    <source>
        <dbReference type="Proteomes" id="UP000037460"/>
    </source>
</evidence>
<comment type="caution">
    <text evidence="3">The sequence shown here is derived from an EMBL/GenBank/DDBJ whole genome shotgun (WGS) entry which is preliminary data.</text>
</comment>
<dbReference type="EMBL" id="JWZX01002106">
    <property type="protein sequence ID" value="KOO30991.1"/>
    <property type="molecule type" value="Genomic_DNA"/>
</dbReference>
<protein>
    <submittedName>
        <fullName evidence="3">Uncharacterized protein</fullName>
    </submittedName>
</protein>
<dbReference type="AlphaFoldDB" id="A0A0M0JWH2"/>
<evidence type="ECO:0000313" key="3">
    <source>
        <dbReference type="EMBL" id="KOO30991.1"/>
    </source>
</evidence>
<gene>
    <name evidence="3" type="ORF">Ctob_012032</name>
</gene>
<reference evidence="4" key="1">
    <citation type="journal article" date="2015" name="PLoS Genet.">
        <title>Genome Sequence and Transcriptome Analyses of Chrysochromulina tobin: Metabolic Tools for Enhanced Algal Fitness in the Prominent Order Prymnesiales (Haptophyceae).</title>
        <authorList>
            <person name="Hovde B.T."/>
            <person name="Deodato C.R."/>
            <person name="Hunsperger H.M."/>
            <person name="Ryken S.A."/>
            <person name="Yost W."/>
            <person name="Jha R.K."/>
            <person name="Patterson J."/>
            <person name="Monnat R.J. Jr."/>
            <person name="Barlow S.B."/>
            <person name="Starkenburg S.R."/>
            <person name="Cattolico R.A."/>
        </authorList>
    </citation>
    <scope>NUCLEOTIDE SEQUENCE</scope>
    <source>
        <strain evidence="4">CCMP291</strain>
    </source>
</reference>
<dbReference type="Proteomes" id="UP000037460">
    <property type="component" value="Unassembled WGS sequence"/>
</dbReference>
<organism evidence="3 4">
    <name type="scientific">Chrysochromulina tobinii</name>
    <dbReference type="NCBI Taxonomy" id="1460289"/>
    <lineage>
        <taxon>Eukaryota</taxon>
        <taxon>Haptista</taxon>
        <taxon>Haptophyta</taxon>
        <taxon>Prymnesiophyceae</taxon>
        <taxon>Prymnesiales</taxon>
        <taxon>Chrysochromulinaceae</taxon>
        <taxon>Chrysochromulina</taxon>
    </lineage>
</organism>
<accession>A0A0M0JWH2</accession>
<sequence>MPGAKAGGAKKRRSSWVGRVFGRLASSLGLSGSSRKVRFQNATIYEFERQLLGGGGVPDGDSVALGLGPSEGKDEYAAQGYLDADKRAELLAEWGTKQTIAAQLKIAKGELEKLRKAREETASSPRDQRYMPSNMPEAILFATQDEQEAAAVRLASLTRPRLRTTPLRGSSLSIGSMGSSSRSAFTSLTSAIRKSSSGGSSSSSAAPTA</sequence>